<evidence type="ECO:0000256" key="3">
    <source>
        <dbReference type="ARBA" id="ARBA00022692"/>
    </source>
</evidence>
<keyword evidence="9" id="KW-1185">Reference proteome</keyword>
<dbReference type="Gene3D" id="2.60.450.10">
    <property type="entry name" value="Lipopolysaccharide (LPS) transport protein A like domain"/>
    <property type="match status" value="1"/>
</dbReference>
<dbReference type="GO" id="GO:0030288">
    <property type="term" value="C:outer membrane-bounded periplasmic space"/>
    <property type="evidence" value="ECO:0007669"/>
    <property type="project" value="TreeGrafter"/>
</dbReference>
<dbReference type="GO" id="GO:0005886">
    <property type="term" value="C:plasma membrane"/>
    <property type="evidence" value="ECO:0007669"/>
    <property type="project" value="UniProtKB-SubCell"/>
</dbReference>
<dbReference type="InterPro" id="IPR052363">
    <property type="entry name" value="LPS_export_LptC"/>
</dbReference>
<accession>Q494F5</accession>
<comment type="function">
    <text evidence="7">Required for the translocation of lipopolysaccharide (LPS) from the inner membrane to the outer membrane.</text>
</comment>
<dbReference type="GO" id="GO:0043165">
    <property type="term" value="P:Gram-negative-bacterium-type cell outer membrane assembly"/>
    <property type="evidence" value="ECO:0007669"/>
    <property type="project" value="UniProtKB-UniRule"/>
</dbReference>
<gene>
    <name evidence="8" type="primary">yrbK</name>
    <name evidence="6" type="synonym">lptC</name>
    <name evidence="8" type="ordered locus">BPEN_045</name>
</gene>
<dbReference type="GO" id="GO:0017089">
    <property type="term" value="F:glycolipid transfer activity"/>
    <property type="evidence" value="ECO:0007669"/>
    <property type="project" value="TreeGrafter"/>
</dbReference>
<evidence type="ECO:0000256" key="1">
    <source>
        <dbReference type="ARBA" id="ARBA00022475"/>
    </source>
</evidence>
<reference evidence="8 9" key="1">
    <citation type="journal article" date="2005" name="Genome Res.">
        <title>Genome sequence of Blochmannia pennsylvanicus indicates parallel evolutionary trends among bacterial mutualists of insects.</title>
        <authorList>
            <person name="Degnan P.H."/>
            <person name="Lazarus A.B."/>
            <person name="Wernegreen J.J."/>
        </authorList>
    </citation>
    <scope>NUCLEOTIDE SEQUENCE [LARGE SCALE GENOMIC DNA]</scope>
    <source>
        <strain evidence="8 9">BPEN</strain>
    </source>
</reference>
<evidence type="ECO:0000256" key="2">
    <source>
        <dbReference type="ARBA" id="ARBA00022519"/>
    </source>
</evidence>
<keyword evidence="2 6" id="KW-0997">Cell inner membrane</keyword>
<comment type="function">
    <text evidence="6">Involved in the assembly of lipopolysaccharide (LPS). Required for the translocation of LPS from the inner membrane to the outer membrane. Facilitates the transfer of LPS from the inner membrane to the periplasmic protein LptA. Could be a docking site for LptA.</text>
</comment>
<keyword evidence="5 6" id="KW-0472">Membrane</keyword>
<evidence type="ECO:0000313" key="9">
    <source>
        <dbReference type="Proteomes" id="UP000007794"/>
    </source>
</evidence>
<evidence type="ECO:0000256" key="7">
    <source>
        <dbReference type="PIRNR" id="PIRNR028513"/>
    </source>
</evidence>
<dbReference type="AlphaFoldDB" id="Q494F5"/>
<dbReference type="KEGG" id="bpn:BPEN_045"/>
<sequence>MRSHIMFYISKSLKKNKKYTFISILFVLIIILLSFIIKKSLIMFNASLHPLTRNDICTHQGTDVTINVYSKTGQLKFKLTAHRIQHFSNQRITLFTCPSIIAFDDKNIPTWKITANQAKLSYKTTLHLYGYVYINNLIHNRYFQSIITNQAIINLITQDIISNKKVIIHGHYFYSIGMKIHANLHTQTAKLIDNVQTCYEIQRIW</sequence>
<dbReference type="NCBIfam" id="TIGR04409">
    <property type="entry name" value="LptC_YrbK"/>
    <property type="match status" value="1"/>
</dbReference>
<dbReference type="InterPro" id="IPR010664">
    <property type="entry name" value="LipoPS_assembly_LptC-rel"/>
</dbReference>
<feature type="transmembrane region" description="Helical" evidence="6">
    <location>
        <begin position="20"/>
        <end position="37"/>
    </location>
</feature>
<keyword evidence="4 6" id="KW-1133">Transmembrane helix</keyword>
<comment type="similarity">
    <text evidence="6 7">Belongs to the LptC family.</text>
</comment>
<evidence type="ECO:0000256" key="4">
    <source>
        <dbReference type="ARBA" id="ARBA00022989"/>
    </source>
</evidence>
<dbReference type="PIRSF" id="PIRSF028513">
    <property type="entry name" value="LptC"/>
    <property type="match status" value="1"/>
</dbReference>
<dbReference type="Pfam" id="PF06835">
    <property type="entry name" value="LptC"/>
    <property type="match status" value="1"/>
</dbReference>
<keyword evidence="1 6" id="KW-1003">Cell membrane</keyword>
<protein>
    <recommendedName>
        <fullName evidence="6 7">Lipopolysaccharide export system protein LptC</fullName>
    </recommendedName>
</protein>
<keyword evidence="3 6" id="KW-0812">Transmembrane</keyword>
<dbReference type="PANTHER" id="PTHR37481">
    <property type="entry name" value="LIPOPOLYSACCHARIDE EXPORT SYSTEM PROTEIN LPTC"/>
    <property type="match status" value="1"/>
</dbReference>
<dbReference type="RefSeq" id="WP_011282599.1">
    <property type="nucleotide sequence ID" value="NC_007292.1"/>
</dbReference>
<dbReference type="HOGENOM" id="CLU_105814_2_1_6"/>
<dbReference type="PANTHER" id="PTHR37481:SF1">
    <property type="entry name" value="LIPOPOLYSACCHARIDE EXPORT SYSTEM PROTEIN LPTC"/>
    <property type="match status" value="1"/>
</dbReference>
<evidence type="ECO:0000313" key="8">
    <source>
        <dbReference type="EMBL" id="AAZ40693.1"/>
    </source>
</evidence>
<dbReference type="eggNOG" id="COG3117">
    <property type="taxonomic scope" value="Bacteria"/>
</dbReference>
<dbReference type="HAMAP" id="MF_01915">
    <property type="entry name" value="LPS_assembly_LptC"/>
    <property type="match status" value="1"/>
</dbReference>
<organism evidence="8 9">
    <name type="scientific">Blochmanniella pennsylvanica (strain BPEN)</name>
    <dbReference type="NCBI Taxonomy" id="291272"/>
    <lineage>
        <taxon>Bacteria</taxon>
        <taxon>Pseudomonadati</taxon>
        <taxon>Pseudomonadota</taxon>
        <taxon>Gammaproteobacteria</taxon>
        <taxon>Enterobacterales</taxon>
        <taxon>Enterobacteriaceae</taxon>
        <taxon>ant endosymbionts</taxon>
        <taxon>Candidatus Blochmanniella</taxon>
    </lineage>
</organism>
<dbReference type="GO" id="GO:0015221">
    <property type="term" value="F:lipopolysaccharide transmembrane transporter activity"/>
    <property type="evidence" value="ECO:0007669"/>
    <property type="project" value="InterPro"/>
</dbReference>
<evidence type="ECO:0000256" key="5">
    <source>
        <dbReference type="ARBA" id="ARBA00023136"/>
    </source>
</evidence>
<name>Q494F5_BLOPB</name>
<dbReference type="Proteomes" id="UP000007794">
    <property type="component" value="Chromosome"/>
</dbReference>
<dbReference type="InterPro" id="IPR026265">
    <property type="entry name" value="LptC"/>
</dbReference>
<proteinExistence type="inferred from homology"/>
<comment type="subcellular location">
    <subcellularLocation>
        <location evidence="6">Cell inner membrane</location>
        <topology evidence="6">Single-pass membrane protein</topology>
    </subcellularLocation>
</comment>
<comment type="subunit">
    <text evidence="6">Component of the lipopolysaccharide transport and assembly complex. Interacts with LptA and the LptBFG transporter complex.</text>
</comment>
<evidence type="ECO:0000256" key="6">
    <source>
        <dbReference type="HAMAP-Rule" id="MF_01915"/>
    </source>
</evidence>
<dbReference type="STRING" id="291272.BPEN_045"/>
<dbReference type="EMBL" id="CP000016">
    <property type="protein sequence ID" value="AAZ40693.1"/>
    <property type="molecule type" value="Genomic_DNA"/>
</dbReference>